<accession>A0ABQ8S4I4</accession>
<organism evidence="1 2">
    <name type="scientific">Periplaneta americana</name>
    <name type="common">American cockroach</name>
    <name type="synonym">Blatta americana</name>
    <dbReference type="NCBI Taxonomy" id="6978"/>
    <lineage>
        <taxon>Eukaryota</taxon>
        <taxon>Metazoa</taxon>
        <taxon>Ecdysozoa</taxon>
        <taxon>Arthropoda</taxon>
        <taxon>Hexapoda</taxon>
        <taxon>Insecta</taxon>
        <taxon>Pterygota</taxon>
        <taxon>Neoptera</taxon>
        <taxon>Polyneoptera</taxon>
        <taxon>Dictyoptera</taxon>
        <taxon>Blattodea</taxon>
        <taxon>Blattoidea</taxon>
        <taxon>Blattidae</taxon>
        <taxon>Blattinae</taxon>
        <taxon>Periplaneta</taxon>
    </lineage>
</organism>
<keyword evidence="2" id="KW-1185">Reference proteome</keyword>
<protein>
    <submittedName>
        <fullName evidence="1">Uncharacterized protein</fullName>
    </submittedName>
</protein>
<dbReference type="EMBL" id="JAJSOF020000036">
    <property type="protein sequence ID" value="KAJ4428924.1"/>
    <property type="molecule type" value="Genomic_DNA"/>
</dbReference>
<evidence type="ECO:0000313" key="1">
    <source>
        <dbReference type="EMBL" id="KAJ4428924.1"/>
    </source>
</evidence>
<proteinExistence type="predicted"/>
<gene>
    <name evidence="1" type="ORF">ANN_25920</name>
</gene>
<name>A0ABQ8S4I4_PERAM</name>
<evidence type="ECO:0000313" key="2">
    <source>
        <dbReference type="Proteomes" id="UP001148838"/>
    </source>
</evidence>
<dbReference type="Proteomes" id="UP001148838">
    <property type="component" value="Unassembled WGS sequence"/>
</dbReference>
<reference evidence="1 2" key="1">
    <citation type="journal article" date="2022" name="Allergy">
        <title>Genome assembly and annotation of Periplaneta americana reveal a comprehensive cockroach allergen profile.</title>
        <authorList>
            <person name="Wang L."/>
            <person name="Xiong Q."/>
            <person name="Saelim N."/>
            <person name="Wang L."/>
            <person name="Nong W."/>
            <person name="Wan A.T."/>
            <person name="Shi M."/>
            <person name="Liu X."/>
            <person name="Cao Q."/>
            <person name="Hui J.H.L."/>
            <person name="Sookrung N."/>
            <person name="Leung T.F."/>
            <person name="Tungtrongchitr A."/>
            <person name="Tsui S.K.W."/>
        </authorList>
    </citation>
    <scope>NUCLEOTIDE SEQUENCE [LARGE SCALE GENOMIC DNA]</scope>
    <source>
        <strain evidence="1">PWHHKU_190912</strain>
    </source>
</reference>
<comment type="caution">
    <text evidence="1">The sequence shown here is derived from an EMBL/GenBank/DDBJ whole genome shotgun (WGS) entry which is preliminary data.</text>
</comment>
<sequence>MARLCESGNEPPEQQMLRVWRYSASEMELECQRKWSQSQMKDFPLDQPWRKGHGAPSHCVSCNVHSTYGGRRTTEGEVNV</sequence>